<evidence type="ECO:0000256" key="8">
    <source>
        <dbReference type="HAMAP-Rule" id="MF_00158"/>
    </source>
</evidence>
<dbReference type="Proteomes" id="UP000063964">
    <property type="component" value="Chromosome"/>
</dbReference>
<evidence type="ECO:0000313" key="10">
    <source>
        <dbReference type="Proteomes" id="UP000063964"/>
    </source>
</evidence>
<dbReference type="InterPro" id="IPR014729">
    <property type="entry name" value="Rossmann-like_a/b/a_fold"/>
</dbReference>
<dbReference type="GO" id="GO:0005524">
    <property type="term" value="F:ATP binding"/>
    <property type="evidence" value="ECO:0007669"/>
    <property type="project" value="UniProtKB-KW"/>
</dbReference>
<dbReference type="UniPathway" id="UPA00028">
    <property type="reaction ID" value="UER00005"/>
</dbReference>
<dbReference type="CDD" id="cd00560">
    <property type="entry name" value="PanC"/>
    <property type="match status" value="1"/>
</dbReference>
<dbReference type="HAMAP" id="MF_00158">
    <property type="entry name" value="PanC"/>
    <property type="match status" value="1"/>
</dbReference>
<comment type="miscellaneous">
    <text evidence="8">The reaction proceeds by a bi uni uni bi ping pong mechanism.</text>
</comment>
<dbReference type="EMBL" id="CP014230">
    <property type="protein sequence ID" value="AMD93775.1"/>
    <property type="molecule type" value="Genomic_DNA"/>
</dbReference>
<comment type="pathway">
    <text evidence="1 8">Cofactor biosynthesis; (R)-pantothenate biosynthesis; (R)-pantothenate from (R)-pantoate and beta-alanine: step 1/1.</text>
</comment>
<proteinExistence type="inferred from homology"/>
<dbReference type="RefSeq" id="WP_066607971.1">
    <property type="nucleotide sequence ID" value="NZ_CP014230.1"/>
</dbReference>
<dbReference type="GO" id="GO:0015940">
    <property type="term" value="P:pantothenate biosynthetic process"/>
    <property type="evidence" value="ECO:0007669"/>
    <property type="project" value="UniProtKB-UniRule"/>
</dbReference>
<dbReference type="PANTHER" id="PTHR21299:SF1">
    <property type="entry name" value="PANTOATE--BETA-ALANINE LIGASE"/>
    <property type="match status" value="1"/>
</dbReference>
<keyword evidence="3 8" id="KW-0436">Ligase</keyword>
<protein>
    <recommendedName>
        <fullName evidence="8">Pantothenate synthetase</fullName>
        <shortName evidence="8">PS</shortName>
        <ecNumber evidence="8">6.3.2.1</ecNumber>
    </recommendedName>
    <alternativeName>
        <fullName evidence="8">Pantoate--beta-alanine ligase</fullName>
    </alternativeName>
    <alternativeName>
        <fullName evidence="8">Pantoate-activating enzyme</fullName>
    </alternativeName>
</protein>
<dbReference type="InterPro" id="IPR003721">
    <property type="entry name" value="Pantoate_ligase"/>
</dbReference>
<keyword evidence="5 8" id="KW-0547">Nucleotide-binding</keyword>
<dbReference type="KEGG" id="doa:AXF15_12145"/>
<accession>A0A0X8JRW4</accession>
<dbReference type="Pfam" id="PF02569">
    <property type="entry name" value="Pantoate_ligase"/>
    <property type="match status" value="1"/>
</dbReference>
<dbReference type="EC" id="6.3.2.1" evidence="8"/>
<comment type="similarity">
    <text evidence="2 8">Belongs to the pantothenate synthetase family.</text>
</comment>
<comment type="subcellular location">
    <subcellularLocation>
        <location evidence="8">Cytoplasm</location>
    </subcellularLocation>
</comment>
<evidence type="ECO:0000256" key="3">
    <source>
        <dbReference type="ARBA" id="ARBA00022598"/>
    </source>
</evidence>
<feature type="binding site" evidence="8">
    <location>
        <begin position="184"/>
        <end position="187"/>
    </location>
    <ligand>
        <name>ATP</name>
        <dbReference type="ChEBI" id="CHEBI:30616"/>
    </ligand>
</feature>
<dbReference type="Gene3D" id="3.30.1300.10">
    <property type="entry name" value="Pantoate-beta-alanine ligase, C-terminal domain"/>
    <property type="match status" value="1"/>
</dbReference>
<keyword evidence="6 8" id="KW-0067">ATP-binding</keyword>
<dbReference type="GO" id="GO:0005829">
    <property type="term" value="C:cytosol"/>
    <property type="evidence" value="ECO:0007669"/>
    <property type="project" value="TreeGrafter"/>
</dbReference>
<evidence type="ECO:0000256" key="6">
    <source>
        <dbReference type="ARBA" id="ARBA00022840"/>
    </source>
</evidence>
<dbReference type="InterPro" id="IPR042176">
    <property type="entry name" value="Pantoate_ligase_C"/>
</dbReference>
<dbReference type="Gene3D" id="3.40.50.620">
    <property type="entry name" value="HUPs"/>
    <property type="match status" value="1"/>
</dbReference>
<dbReference type="OrthoDB" id="9773087at2"/>
<feature type="binding site" evidence="8">
    <location>
        <begin position="147"/>
        <end position="150"/>
    </location>
    <ligand>
        <name>ATP</name>
        <dbReference type="ChEBI" id="CHEBI:30616"/>
    </ligand>
</feature>
<reference evidence="10" key="1">
    <citation type="submission" date="2016-02" db="EMBL/GenBank/DDBJ databases">
        <authorList>
            <person name="Holder M.E."/>
            <person name="Ajami N.J."/>
            <person name="Petrosino J.F."/>
        </authorList>
    </citation>
    <scope>NUCLEOTIDE SEQUENCE [LARGE SCALE GENOMIC DNA]</scope>
    <source>
        <strain evidence="10">DSM 12838</strain>
    </source>
</reference>
<dbReference type="AlphaFoldDB" id="A0A0X8JRW4"/>
<name>A0A0X8JRW4_9BACT</name>
<dbReference type="NCBIfam" id="TIGR00018">
    <property type="entry name" value="panC"/>
    <property type="match status" value="1"/>
</dbReference>
<dbReference type="STRING" id="888061.AXF15_12145"/>
<dbReference type="PANTHER" id="PTHR21299">
    <property type="entry name" value="CYTIDYLATE KINASE/PANTOATE-BETA-ALANINE LIGASE"/>
    <property type="match status" value="1"/>
</dbReference>
<comment type="catalytic activity">
    <reaction evidence="7 8">
        <text>(R)-pantoate + beta-alanine + ATP = (R)-pantothenate + AMP + diphosphate + H(+)</text>
        <dbReference type="Rhea" id="RHEA:10912"/>
        <dbReference type="ChEBI" id="CHEBI:15378"/>
        <dbReference type="ChEBI" id="CHEBI:15980"/>
        <dbReference type="ChEBI" id="CHEBI:29032"/>
        <dbReference type="ChEBI" id="CHEBI:30616"/>
        <dbReference type="ChEBI" id="CHEBI:33019"/>
        <dbReference type="ChEBI" id="CHEBI:57966"/>
        <dbReference type="ChEBI" id="CHEBI:456215"/>
        <dbReference type="EC" id="6.3.2.1"/>
    </reaction>
</comment>
<feature type="binding site" evidence="8">
    <location>
        <position position="153"/>
    </location>
    <ligand>
        <name>(R)-pantoate</name>
        <dbReference type="ChEBI" id="CHEBI:15980"/>
    </ligand>
</feature>
<organism evidence="9 10">
    <name type="scientific">Desulfomicrobium orale DSM 12838</name>
    <dbReference type="NCBI Taxonomy" id="888061"/>
    <lineage>
        <taxon>Bacteria</taxon>
        <taxon>Pseudomonadati</taxon>
        <taxon>Thermodesulfobacteriota</taxon>
        <taxon>Desulfovibrionia</taxon>
        <taxon>Desulfovibrionales</taxon>
        <taxon>Desulfomicrobiaceae</taxon>
        <taxon>Desulfomicrobium</taxon>
    </lineage>
</organism>
<comment type="function">
    <text evidence="8">Catalyzes the condensation of pantoate with beta-alanine in an ATP-dependent reaction via a pantoyl-adenylate intermediate.</text>
</comment>
<feature type="active site" description="Proton donor" evidence="8">
    <location>
        <position position="37"/>
    </location>
</feature>
<dbReference type="SUPFAM" id="SSF52374">
    <property type="entry name" value="Nucleotidylyl transferase"/>
    <property type="match status" value="1"/>
</dbReference>
<evidence type="ECO:0000313" key="9">
    <source>
        <dbReference type="EMBL" id="AMD93775.1"/>
    </source>
</evidence>
<keyword evidence="4 8" id="KW-0566">Pantothenate biosynthesis</keyword>
<evidence type="ECO:0000256" key="1">
    <source>
        <dbReference type="ARBA" id="ARBA00004990"/>
    </source>
</evidence>
<gene>
    <name evidence="8" type="primary">panC</name>
    <name evidence="9" type="ORF">AXF15_12145</name>
</gene>
<keyword evidence="10" id="KW-1185">Reference proteome</keyword>
<sequence length="282" mass="31559">MREIASPRIMQEESLDWLRRGASVGLVPTMGYLHDGHLSLMRWARERCDILVASVFVNPAQFGPGEDLDKYPADLARDAALAGDCGVDVLFCPNRDAMYDPEHGTWVETPELTRALCGRSRPIHFRGVATVVCKLFHLVWPTFAVFGEKDWQQLAVIRKMTRELDLPVRIEGRPIVREADGLAMSSRNVYLTAEERAAAPHIQKGLCLLEELVRAGERSVGRLREAVLAYYAEHLPQGELDYLEVVDPDRIEPLAEISSGALAAVAMRLGRARLIDNKHIEP</sequence>
<evidence type="ECO:0000256" key="2">
    <source>
        <dbReference type="ARBA" id="ARBA00009256"/>
    </source>
</evidence>
<dbReference type="GO" id="GO:0004592">
    <property type="term" value="F:pantoate-beta-alanine ligase activity"/>
    <property type="evidence" value="ECO:0007669"/>
    <property type="project" value="UniProtKB-UniRule"/>
</dbReference>
<feature type="binding site" evidence="8">
    <location>
        <position position="176"/>
    </location>
    <ligand>
        <name>ATP</name>
        <dbReference type="ChEBI" id="CHEBI:30616"/>
    </ligand>
</feature>
<feature type="binding site" evidence="8">
    <location>
        <position position="61"/>
    </location>
    <ligand>
        <name>(R)-pantoate</name>
        <dbReference type="ChEBI" id="CHEBI:15980"/>
    </ligand>
</feature>
<evidence type="ECO:0000256" key="7">
    <source>
        <dbReference type="ARBA" id="ARBA00048258"/>
    </source>
</evidence>
<feature type="binding site" evidence="8">
    <location>
        <position position="61"/>
    </location>
    <ligand>
        <name>beta-alanine</name>
        <dbReference type="ChEBI" id="CHEBI:57966"/>
    </ligand>
</feature>
<evidence type="ECO:0000256" key="5">
    <source>
        <dbReference type="ARBA" id="ARBA00022741"/>
    </source>
</evidence>
<evidence type="ECO:0000256" key="4">
    <source>
        <dbReference type="ARBA" id="ARBA00022655"/>
    </source>
</evidence>
<keyword evidence="8" id="KW-0963">Cytoplasm</keyword>
<comment type="subunit">
    <text evidence="8">Homodimer.</text>
</comment>
<feature type="binding site" evidence="8">
    <location>
        <begin position="30"/>
        <end position="37"/>
    </location>
    <ligand>
        <name>ATP</name>
        <dbReference type="ChEBI" id="CHEBI:30616"/>
    </ligand>
</feature>
<dbReference type="FunFam" id="3.30.1300.10:FF:000001">
    <property type="entry name" value="Pantothenate synthetase"/>
    <property type="match status" value="1"/>
</dbReference>